<reference evidence="1" key="1">
    <citation type="submission" date="2022-11" db="EMBL/GenBank/DDBJ databases">
        <title>Centuries of genome instability and evolution in soft-shell clam transmissible cancer (bioRxiv).</title>
        <authorList>
            <person name="Hart S.F.M."/>
            <person name="Yonemitsu M.A."/>
            <person name="Giersch R.M."/>
            <person name="Beal B.F."/>
            <person name="Arriagada G."/>
            <person name="Davis B.W."/>
            <person name="Ostrander E.A."/>
            <person name="Goff S.P."/>
            <person name="Metzger M.J."/>
        </authorList>
    </citation>
    <scope>NUCLEOTIDE SEQUENCE</scope>
    <source>
        <strain evidence="1">MELC-2E11</strain>
        <tissue evidence="1">Siphon/mantle</tissue>
    </source>
</reference>
<evidence type="ECO:0000313" key="1">
    <source>
        <dbReference type="EMBL" id="WAR23330.1"/>
    </source>
</evidence>
<gene>
    <name evidence="1" type="ORF">MAR_036999</name>
</gene>
<dbReference type="EMBL" id="CP111024">
    <property type="protein sequence ID" value="WAR23330.1"/>
    <property type="molecule type" value="Genomic_DNA"/>
</dbReference>
<protein>
    <submittedName>
        <fullName evidence="1">Uncharacterized protein</fullName>
    </submittedName>
</protein>
<sequence>MKNKIVPYLMPGSADDGGEDGPGRVVSGEARLAHSGTIVHYQSSNITFISHSFFYQDGKLWEQAVDEAKAGTRSGWDNRGNRQWMGYQLEHAVDGRDQAVDGVTAGTGSGWGNRGNRQWTGYQLQHAVDGRKQAVDAVTSGNRSGWGNSETRQRMGLQRKQAMDAVTSGTGSGWGKIGTRQRMRYITFILTIGQCGRKY</sequence>
<evidence type="ECO:0000313" key="2">
    <source>
        <dbReference type="Proteomes" id="UP001164746"/>
    </source>
</evidence>
<organism evidence="1 2">
    <name type="scientific">Mya arenaria</name>
    <name type="common">Soft-shell clam</name>
    <dbReference type="NCBI Taxonomy" id="6604"/>
    <lineage>
        <taxon>Eukaryota</taxon>
        <taxon>Metazoa</taxon>
        <taxon>Spiralia</taxon>
        <taxon>Lophotrochozoa</taxon>
        <taxon>Mollusca</taxon>
        <taxon>Bivalvia</taxon>
        <taxon>Autobranchia</taxon>
        <taxon>Heteroconchia</taxon>
        <taxon>Euheterodonta</taxon>
        <taxon>Imparidentia</taxon>
        <taxon>Neoheterodontei</taxon>
        <taxon>Myida</taxon>
        <taxon>Myoidea</taxon>
        <taxon>Myidae</taxon>
        <taxon>Mya</taxon>
    </lineage>
</organism>
<keyword evidence="2" id="KW-1185">Reference proteome</keyword>
<proteinExistence type="predicted"/>
<dbReference type="Proteomes" id="UP001164746">
    <property type="component" value="Chromosome 13"/>
</dbReference>
<accession>A0ABY7FMA9</accession>
<name>A0ABY7FMA9_MYAAR</name>